<keyword evidence="1" id="KW-0472">Membrane</keyword>
<dbReference type="STRING" id="419940.SAMN05421824_1462"/>
<organism evidence="2 3">
    <name type="scientific">Hyunsoonleella jejuensis</name>
    <dbReference type="NCBI Taxonomy" id="419940"/>
    <lineage>
        <taxon>Bacteria</taxon>
        <taxon>Pseudomonadati</taxon>
        <taxon>Bacteroidota</taxon>
        <taxon>Flavobacteriia</taxon>
        <taxon>Flavobacteriales</taxon>
        <taxon>Flavobacteriaceae</taxon>
    </lineage>
</organism>
<dbReference type="AlphaFoldDB" id="A0A1H9FF38"/>
<gene>
    <name evidence="2" type="ORF">SAMN05421824_1462</name>
</gene>
<keyword evidence="3" id="KW-1185">Reference proteome</keyword>
<evidence type="ECO:0000313" key="3">
    <source>
        <dbReference type="Proteomes" id="UP000198999"/>
    </source>
</evidence>
<proteinExistence type="predicted"/>
<keyword evidence="1" id="KW-1133">Transmembrane helix</keyword>
<dbReference type="Proteomes" id="UP000198999">
    <property type="component" value="Unassembled WGS sequence"/>
</dbReference>
<keyword evidence="1" id="KW-0812">Transmembrane</keyword>
<dbReference type="OrthoDB" id="1449787at2"/>
<reference evidence="2 3" key="1">
    <citation type="submission" date="2016-10" db="EMBL/GenBank/DDBJ databases">
        <authorList>
            <person name="de Groot N.N."/>
        </authorList>
    </citation>
    <scope>NUCLEOTIDE SEQUENCE [LARGE SCALE GENOMIC DNA]</scope>
    <source>
        <strain evidence="2 3">DSM 21035</strain>
    </source>
</reference>
<accession>A0A1H9FF38</accession>
<feature type="transmembrane region" description="Helical" evidence="1">
    <location>
        <begin position="29"/>
        <end position="45"/>
    </location>
</feature>
<name>A0A1H9FF38_9FLAO</name>
<dbReference type="RefSeq" id="WP_092578013.1">
    <property type="nucleotide sequence ID" value="NZ_FOFN01000002.1"/>
</dbReference>
<evidence type="ECO:0000313" key="2">
    <source>
        <dbReference type="EMBL" id="SEQ36544.1"/>
    </source>
</evidence>
<protein>
    <submittedName>
        <fullName evidence="2">Uncharacterized protein</fullName>
    </submittedName>
</protein>
<dbReference type="EMBL" id="FOFN01000002">
    <property type="protein sequence ID" value="SEQ36544.1"/>
    <property type="molecule type" value="Genomic_DNA"/>
</dbReference>
<sequence length="61" mass="6975">MKYFNYSLILLGAIVAMYAKAGEQQNQLLLISGIIILMVGVYRISRTIPSKRDNNQDEENR</sequence>
<evidence type="ECO:0000256" key="1">
    <source>
        <dbReference type="SAM" id="Phobius"/>
    </source>
</evidence>